<comment type="similarity">
    <text evidence="1 8">Belongs to the peptidase C14A family.</text>
</comment>
<evidence type="ECO:0000313" key="12">
    <source>
        <dbReference type="EMBL" id="KAI8040322.1"/>
    </source>
</evidence>
<keyword evidence="6" id="KW-0865">Zymogen</keyword>
<dbReference type="InterPro" id="IPR002138">
    <property type="entry name" value="Pept_C14_p10"/>
</dbReference>
<dbReference type="Gene3D" id="1.10.533.10">
    <property type="entry name" value="Death Domain, Fas"/>
    <property type="match status" value="1"/>
</dbReference>
<keyword evidence="5" id="KW-0788">Thiol protease</keyword>
<accession>A0A9Q0BPU7</accession>
<dbReference type="InterPro" id="IPR011029">
    <property type="entry name" value="DEATH-like_dom_sf"/>
</dbReference>
<dbReference type="PROSITE" id="PS50207">
    <property type="entry name" value="CASPASE_P10"/>
    <property type="match status" value="1"/>
</dbReference>
<evidence type="ECO:0000256" key="6">
    <source>
        <dbReference type="ARBA" id="ARBA00023145"/>
    </source>
</evidence>
<dbReference type="EMBL" id="JAMKOV010000004">
    <property type="protein sequence ID" value="KAI8040322.1"/>
    <property type="molecule type" value="Genomic_DNA"/>
</dbReference>
<dbReference type="Proteomes" id="UP001059596">
    <property type="component" value="Unassembled WGS sequence"/>
</dbReference>
<dbReference type="InterPro" id="IPR029030">
    <property type="entry name" value="Caspase-like_dom_sf"/>
</dbReference>
<keyword evidence="4" id="KW-0378">Hydrolase</keyword>
<dbReference type="FunFam" id="1.10.533.10:FF:000114">
    <property type="entry name" value="Caspase Dronc"/>
    <property type="match status" value="1"/>
</dbReference>
<keyword evidence="2" id="KW-0645">Protease</keyword>
<evidence type="ECO:0000256" key="8">
    <source>
        <dbReference type="RuleBase" id="RU003971"/>
    </source>
</evidence>
<feature type="domain" description="Caspase family p10" evidence="10">
    <location>
        <begin position="359"/>
        <end position="447"/>
    </location>
</feature>
<dbReference type="PROSITE" id="PS50208">
    <property type="entry name" value="CASPASE_P20"/>
    <property type="match status" value="1"/>
</dbReference>
<protein>
    <recommendedName>
        <fullName evidence="14">Caspase Dronc</fullName>
    </recommendedName>
</protein>
<evidence type="ECO:0000259" key="11">
    <source>
        <dbReference type="PROSITE" id="PS50208"/>
    </source>
</evidence>
<organism evidence="12 13">
    <name type="scientific">Drosophila gunungcola</name>
    <name type="common">fruit fly</name>
    <dbReference type="NCBI Taxonomy" id="103775"/>
    <lineage>
        <taxon>Eukaryota</taxon>
        <taxon>Metazoa</taxon>
        <taxon>Ecdysozoa</taxon>
        <taxon>Arthropoda</taxon>
        <taxon>Hexapoda</taxon>
        <taxon>Insecta</taxon>
        <taxon>Pterygota</taxon>
        <taxon>Neoptera</taxon>
        <taxon>Endopterygota</taxon>
        <taxon>Diptera</taxon>
        <taxon>Brachycera</taxon>
        <taxon>Muscomorpha</taxon>
        <taxon>Ephydroidea</taxon>
        <taxon>Drosophilidae</taxon>
        <taxon>Drosophila</taxon>
        <taxon>Sophophora</taxon>
    </lineage>
</organism>
<dbReference type="PANTHER" id="PTHR47901:SF8">
    <property type="entry name" value="CASPASE-3"/>
    <property type="match status" value="1"/>
</dbReference>
<evidence type="ECO:0000256" key="1">
    <source>
        <dbReference type="ARBA" id="ARBA00010134"/>
    </source>
</evidence>
<evidence type="ECO:0000256" key="3">
    <source>
        <dbReference type="ARBA" id="ARBA00022703"/>
    </source>
</evidence>
<keyword evidence="13" id="KW-1185">Reference proteome</keyword>
<dbReference type="SMART" id="SM00115">
    <property type="entry name" value="CASc"/>
    <property type="match status" value="1"/>
</dbReference>
<dbReference type="OrthoDB" id="6097640at2759"/>
<feature type="region of interest" description="Disordered" evidence="9">
    <location>
        <begin position="113"/>
        <end position="138"/>
    </location>
</feature>
<evidence type="ECO:0000256" key="2">
    <source>
        <dbReference type="ARBA" id="ARBA00022670"/>
    </source>
</evidence>
<evidence type="ECO:0000256" key="5">
    <source>
        <dbReference type="ARBA" id="ARBA00022807"/>
    </source>
</evidence>
<dbReference type="InterPro" id="IPR011600">
    <property type="entry name" value="Pept_C14_caspase"/>
</dbReference>
<dbReference type="InterPro" id="IPR002398">
    <property type="entry name" value="Pept_C14"/>
</dbReference>
<dbReference type="GO" id="GO:0006915">
    <property type="term" value="P:apoptotic process"/>
    <property type="evidence" value="ECO:0007669"/>
    <property type="project" value="UniProtKB-KW"/>
</dbReference>
<dbReference type="SUPFAM" id="SSF52129">
    <property type="entry name" value="Caspase-like"/>
    <property type="match status" value="1"/>
</dbReference>
<sequence length="452" mass="51269">MQASEREIGMLRKHREHINKNLDFLVKATDYDEVARECVRQGIMSSQMLRNTEDLKGKRFNMLAEDVLLEQHRRLFLKVTQRGPAAYNQLIAVLKNVNCLDAAQLLESVDESSSRPPFISLNERKSSRPKSADIVDTRSPDACEGACVSKRPLSKPLGPPTPYLEPVVGKQREVRKSNKIHTDDMVGTYKMQSRHNRGVLLMINIIDFPDPKRKRNGAELDSNSLIHLYRELGFTIFAYGNMNQEQFFDVLGQVTSSSYVQNTECFMMILMTHGNRVDEKDKVEFCDGSVVDMHKIKNHFQANISPYLVHKPKVLFFPFCRGDHADMGQPKNRYASREPVCMIPQQADTQIETEGTSSVIANVPTLADTLVCYANTPGFVTHRDTETGSWYIQKFCDVMAEHAHNTNVEDILKKTNASVGNMRTKNGSMQTGAFDNLGFNKKLYLNPGFYSE</sequence>
<dbReference type="CDD" id="cd00032">
    <property type="entry name" value="CASc"/>
    <property type="match status" value="1"/>
</dbReference>
<evidence type="ECO:0000256" key="9">
    <source>
        <dbReference type="SAM" id="MobiDB-lite"/>
    </source>
</evidence>
<evidence type="ECO:0000256" key="4">
    <source>
        <dbReference type="ARBA" id="ARBA00022801"/>
    </source>
</evidence>
<dbReference type="InterPro" id="IPR015917">
    <property type="entry name" value="Pept_C14A"/>
</dbReference>
<dbReference type="InterPro" id="IPR033139">
    <property type="entry name" value="Caspase_cys_AS"/>
</dbReference>
<dbReference type="InterPro" id="IPR001309">
    <property type="entry name" value="Pept_C14_p20"/>
</dbReference>
<feature type="compositionally biased region" description="Basic and acidic residues" evidence="9">
    <location>
        <begin position="122"/>
        <end position="138"/>
    </location>
</feature>
<evidence type="ECO:0008006" key="14">
    <source>
        <dbReference type="Google" id="ProtNLM"/>
    </source>
</evidence>
<dbReference type="PANTHER" id="PTHR47901">
    <property type="entry name" value="CASPASE RECRUITMENT DOMAIN-CONTAINING PROTEIN 18"/>
    <property type="match status" value="1"/>
</dbReference>
<feature type="domain" description="Caspase family p20" evidence="11">
    <location>
        <begin position="196"/>
        <end position="324"/>
    </location>
</feature>
<dbReference type="Pfam" id="PF00656">
    <property type="entry name" value="Peptidase_C14"/>
    <property type="match status" value="1"/>
</dbReference>
<dbReference type="GO" id="GO:0006508">
    <property type="term" value="P:proteolysis"/>
    <property type="evidence" value="ECO:0007669"/>
    <property type="project" value="UniProtKB-KW"/>
</dbReference>
<dbReference type="PIRSF" id="PIRSF038001">
    <property type="entry name" value="Caspase_ICE"/>
    <property type="match status" value="1"/>
</dbReference>
<dbReference type="CDD" id="cd01671">
    <property type="entry name" value="CARD"/>
    <property type="match status" value="1"/>
</dbReference>
<dbReference type="PRINTS" id="PR00376">
    <property type="entry name" value="IL1BCENZYME"/>
</dbReference>
<feature type="active site" evidence="7">
    <location>
        <position position="273"/>
    </location>
</feature>
<proteinExistence type="inferred from homology"/>
<dbReference type="PROSITE" id="PS01122">
    <property type="entry name" value="CASPASE_CYS"/>
    <property type="match status" value="1"/>
</dbReference>
<feature type="active site" evidence="7">
    <location>
        <position position="320"/>
    </location>
</feature>
<dbReference type="GO" id="GO:0004197">
    <property type="term" value="F:cysteine-type endopeptidase activity"/>
    <property type="evidence" value="ECO:0007669"/>
    <property type="project" value="InterPro"/>
</dbReference>
<reference evidence="12" key="1">
    <citation type="journal article" date="2023" name="Genome Biol. Evol.">
        <title>Long-read-based Genome Assembly of Drosophila gunungcola Reveals Fewer Chemosensory Genes in Flower-breeding Species.</title>
        <authorList>
            <person name="Negi A."/>
            <person name="Liao B.Y."/>
            <person name="Yeh S.D."/>
        </authorList>
    </citation>
    <scope>NUCLEOTIDE SEQUENCE</scope>
    <source>
        <strain evidence="12">Sukarami</strain>
    </source>
</reference>
<name>A0A9Q0BPU7_9MUSC</name>
<gene>
    <name evidence="12" type="ORF">M5D96_006262</name>
</gene>
<keyword evidence="3" id="KW-0053">Apoptosis</keyword>
<dbReference type="Gene3D" id="3.40.50.1460">
    <property type="match status" value="1"/>
</dbReference>
<comment type="caution">
    <text evidence="12">The sequence shown here is derived from an EMBL/GenBank/DDBJ whole genome shotgun (WGS) entry which is preliminary data.</text>
</comment>
<dbReference type="AlphaFoldDB" id="A0A9Q0BPU7"/>
<evidence type="ECO:0000259" key="10">
    <source>
        <dbReference type="PROSITE" id="PS50207"/>
    </source>
</evidence>
<evidence type="ECO:0000313" key="13">
    <source>
        <dbReference type="Proteomes" id="UP001059596"/>
    </source>
</evidence>
<evidence type="ECO:0000256" key="7">
    <source>
        <dbReference type="PIRSR" id="PIRSR038001-1"/>
    </source>
</evidence>